<sequence length="260" mass="26325">MFSLAALIPSPPVLVPELCGGWPAVDDEHPAAQVPALREAVLAAGRALAGETMRWTVVGVAPEDAGAELDYVDAVGTFRGFGADVPVALSDSALEDGLPPDPDLPLPVLIGGWLRGRVAPEATVEARLIAADSAVADCAALGARLRRDLDAEPGPRGVLVVADGATTLSTKAPGYLDSRAEAAQAGIDRALDAGDCAALAELDTTLCAELGVSGRAAYQVLAGLFGTGAADGRPGVETLYRAAPFGVGYHVSLWRPGAGA</sequence>
<gene>
    <name evidence="1" type="ORF">KO481_22235</name>
</gene>
<name>A0ABS6B1W3_9NOCA</name>
<keyword evidence="2" id="KW-1185">Reference proteome</keyword>
<dbReference type="Gene3D" id="3.40.830.10">
    <property type="entry name" value="LigB-like"/>
    <property type="match status" value="1"/>
</dbReference>
<comment type="caution">
    <text evidence="1">The sequence shown here is derived from an EMBL/GenBank/DDBJ whole genome shotgun (WGS) entry which is preliminary data.</text>
</comment>
<organism evidence="1 2">
    <name type="scientific">Nocardia albiluteola</name>
    <dbReference type="NCBI Taxonomy" id="2842303"/>
    <lineage>
        <taxon>Bacteria</taxon>
        <taxon>Bacillati</taxon>
        <taxon>Actinomycetota</taxon>
        <taxon>Actinomycetes</taxon>
        <taxon>Mycobacteriales</taxon>
        <taxon>Nocardiaceae</taxon>
        <taxon>Nocardia</taxon>
    </lineage>
</organism>
<reference evidence="1 2" key="1">
    <citation type="submission" date="2021-06" db="EMBL/GenBank/DDBJ databases">
        <title>Actinomycetes sequencing.</title>
        <authorList>
            <person name="Shan Q."/>
        </authorList>
    </citation>
    <scope>NUCLEOTIDE SEQUENCE [LARGE SCALE GENOMIC DNA]</scope>
    <source>
        <strain evidence="1 2">NEAU-G5</strain>
    </source>
</reference>
<evidence type="ECO:0008006" key="3">
    <source>
        <dbReference type="Google" id="ProtNLM"/>
    </source>
</evidence>
<evidence type="ECO:0000313" key="1">
    <source>
        <dbReference type="EMBL" id="MBU3064239.1"/>
    </source>
</evidence>
<dbReference type="Proteomes" id="UP000733379">
    <property type="component" value="Unassembled WGS sequence"/>
</dbReference>
<evidence type="ECO:0000313" key="2">
    <source>
        <dbReference type="Proteomes" id="UP000733379"/>
    </source>
</evidence>
<accession>A0ABS6B1W3</accession>
<dbReference type="RefSeq" id="WP_215919308.1">
    <property type="nucleotide sequence ID" value="NZ_JAHKNI010000007.1"/>
</dbReference>
<protein>
    <recommendedName>
        <fullName evidence="3">Aromatic ring-opening dioxygenase LigB</fullName>
    </recommendedName>
</protein>
<proteinExistence type="predicted"/>
<dbReference type="SUPFAM" id="SSF53213">
    <property type="entry name" value="LigB-like"/>
    <property type="match status" value="1"/>
</dbReference>
<dbReference type="EMBL" id="JAHKNI010000007">
    <property type="protein sequence ID" value="MBU3064239.1"/>
    <property type="molecule type" value="Genomic_DNA"/>
</dbReference>